<name>A0A6J7C2M3_9ZZZZ</name>
<dbReference type="AlphaFoldDB" id="A0A6J7C2M3"/>
<evidence type="ECO:0000313" key="9">
    <source>
        <dbReference type="EMBL" id="CAB4363996.1"/>
    </source>
</evidence>
<dbReference type="EMBL" id="CAFBMT010000009">
    <property type="protein sequence ID" value="CAB4936215.1"/>
    <property type="molecule type" value="Genomic_DNA"/>
</dbReference>
<keyword evidence="7" id="KW-0408">Iron</keyword>
<feature type="domain" description="VOC" evidence="8">
    <location>
        <begin position="18"/>
        <end position="151"/>
    </location>
</feature>
<evidence type="ECO:0000256" key="1">
    <source>
        <dbReference type="ARBA" id="ARBA00001954"/>
    </source>
</evidence>
<keyword evidence="3" id="KW-0479">Metal-binding</keyword>
<evidence type="ECO:0000256" key="2">
    <source>
        <dbReference type="ARBA" id="ARBA00008784"/>
    </source>
</evidence>
<dbReference type="Gene3D" id="3.10.180.10">
    <property type="entry name" value="2,3-Dihydroxybiphenyl 1,2-Dioxygenase, domain 1"/>
    <property type="match status" value="1"/>
</dbReference>
<dbReference type="InterPro" id="IPR051332">
    <property type="entry name" value="Fosfomycin_Res_Enzymes"/>
</dbReference>
<comment type="similarity">
    <text evidence="2">Belongs to the extradiol ring-cleavage dioxygenase family.</text>
</comment>
<gene>
    <name evidence="10" type="ORF">UFOPK2656_01680</name>
    <name evidence="11" type="ORF">UFOPK3099_00258</name>
    <name evidence="12" type="ORF">UFOPK3267_01616</name>
    <name evidence="13" type="ORF">UFOPK3651_01822</name>
    <name evidence="14" type="ORF">UFOPK3931_01194</name>
    <name evidence="9" type="ORF">UFOPK4189_01765</name>
</gene>
<sequence>MSTMPHQTVGVAPGAPVQLNHVAYITTDTAATAEFYTKVLGMDFVAAVMDDAIPSTGDPVPYFHSFFRMKSGETVAFFEAPELPEQSAAAHPAHNIFNHLALEVESPAVVDAWRDWIVSQGVEVIGPVDHKIIYSIYFYDPNGIRLELTTPLDPTWNDHGDEAQASLAEWEQVKATARATGQDMVDVLAELTSQRSHRRN</sequence>
<dbReference type="InterPro" id="IPR000486">
    <property type="entry name" value="Xdiol_ring_cleave_dOase_1/2"/>
</dbReference>
<dbReference type="Pfam" id="PF00903">
    <property type="entry name" value="Glyoxalase"/>
    <property type="match status" value="1"/>
</dbReference>
<reference evidence="12" key="1">
    <citation type="submission" date="2020-05" db="EMBL/GenBank/DDBJ databases">
        <authorList>
            <person name="Chiriac C."/>
            <person name="Salcher M."/>
            <person name="Ghai R."/>
            <person name="Kavagutti S V."/>
        </authorList>
    </citation>
    <scope>NUCLEOTIDE SEQUENCE</scope>
</reference>
<evidence type="ECO:0000256" key="3">
    <source>
        <dbReference type="ARBA" id="ARBA00022723"/>
    </source>
</evidence>
<proteinExistence type="inferred from homology"/>
<evidence type="ECO:0000259" key="8">
    <source>
        <dbReference type="PROSITE" id="PS51819"/>
    </source>
</evidence>
<keyword evidence="6" id="KW-0560">Oxidoreductase</keyword>
<protein>
    <submittedName>
        <fullName evidence="12">Unannotated protein</fullName>
    </submittedName>
</protein>
<dbReference type="SUPFAM" id="SSF54593">
    <property type="entry name" value="Glyoxalase/Bleomycin resistance protein/Dihydroxybiphenyl dioxygenase"/>
    <property type="match status" value="1"/>
</dbReference>
<evidence type="ECO:0000313" key="10">
    <source>
        <dbReference type="EMBL" id="CAB4724656.1"/>
    </source>
</evidence>
<dbReference type="EMBL" id="CAFAAV010000011">
    <property type="protein sequence ID" value="CAB4803488.1"/>
    <property type="molecule type" value="Genomic_DNA"/>
</dbReference>
<dbReference type="PROSITE" id="PS51819">
    <property type="entry name" value="VOC"/>
    <property type="match status" value="1"/>
</dbReference>
<dbReference type="EMBL" id="CAFBOL010000024">
    <property type="protein sequence ID" value="CAB4986704.1"/>
    <property type="molecule type" value="Genomic_DNA"/>
</dbReference>
<evidence type="ECO:0000256" key="6">
    <source>
        <dbReference type="ARBA" id="ARBA00023002"/>
    </source>
</evidence>
<dbReference type="InterPro" id="IPR029068">
    <property type="entry name" value="Glyas_Bleomycin-R_OHBP_Dase"/>
</dbReference>
<dbReference type="PANTHER" id="PTHR36113">
    <property type="entry name" value="LYASE, PUTATIVE-RELATED-RELATED"/>
    <property type="match status" value="1"/>
</dbReference>
<dbReference type="EMBL" id="CAFBIY010000087">
    <property type="protein sequence ID" value="CAB4851605.1"/>
    <property type="molecule type" value="Genomic_DNA"/>
</dbReference>
<dbReference type="InterPro" id="IPR037523">
    <property type="entry name" value="VOC_core"/>
</dbReference>
<dbReference type="InterPro" id="IPR004360">
    <property type="entry name" value="Glyas_Fos-R_dOase_dom"/>
</dbReference>
<dbReference type="EMBL" id="CAESGF010000009">
    <property type="protein sequence ID" value="CAB4363996.1"/>
    <property type="molecule type" value="Genomic_DNA"/>
</dbReference>
<dbReference type="PROSITE" id="PS00082">
    <property type="entry name" value="EXTRADIOL_DIOXYGENAS"/>
    <property type="match status" value="1"/>
</dbReference>
<evidence type="ECO:0000256" key="4">
    <source>
        <dbReference type="ARBA" id="ARBA00022797"/>
    </source>
</evidence>
<dbReference type="GO" id="GO:0051213">
    <property type="term" value="F:dioxygenase activity"/>
    <property type="evidence" value="ECO:0007669"/>
    <property type="project" value="UniProtKB-KW"/>
</dbReference>
<evidence type="ECO:0000313" key="12">
    <source>
        <dbReference type="EMBL" id="CAB4851605.1"/>
    </source>
</evidence>
<keyword evidence="5" id="KW-0223">Dioxygenase</keyword>
<evidence type="ECO:0000313" key="14">
    <source>
        <dbReference type="EMBL" id="CAB4986704.1"/>
    </source>
</evidence>
<accession>A0A6J7C2M3</accession>
<evidence type="ECO:0000256" key="5">
    <source>
        <dbReference type="ARBA" id="ARBA00022964"/>
    </source>
</evidence>
<comment type="cofactor">
    <cofactor evidence="1">
        <name>Fe(2+)</name>
        <dbReference type="ChEBI" id="CHEBI:29033"/>
    </cofactor>
</comment>
<organism evidence="12">
    <name type="scientific">freshwater metagenome</name>
    <dbReference type="NCBI Taxonomy" id="449393"/>
    <lineage>
        <taxon>unclassified sequences</taxon>
        <taxon>metagenomes</taxon>
        <taxon>ecological metagenomes</taxon>
    </lineage>
</organism>
<keyword evidence="4" id="KW-0058">Aromatic hydrocarbons catabolism</keyword>
<dbReference type="GO" id="GO:0008198">
    <property type="term" value="F:ferrous iron binding"/>
    <property type="evidence" value="ECO:0007669"/>
    <property type="project" value="InterPro"/>
</dbReference>
<evidence type="ECO:0000313" key="13">
    <source>
        <dbReference type="EMBL" id="CAB4936215.1"/>
    </source>
</evidence>
<dbReference type="PANTHER" id="PTHR36113:SF6">
    <property type="entry name" value="FOSFOMYCIN RESISTANCE PROTEIN FOSX"/>
    <property type="match status" value="1"/>
</dbReference>
<dbReference type="EMBL" id="CAEZYF010000009">
    <property type="protein sequence ID" value="CAB4724656.1"/>
    <property type="molecule type" value="Genomic_DNA"/>
</dbReference>
<evidence type="ECO:0000313" key="11">
    <source>
        <dbReference type="EMBL" id="CAB4803488.1"/>
    </source>
</evidence>
<dbReference type="CDD" id="cd06587">
    <property type="entry name" value="VOC"/>
    <property type="match status" value="1"/>
</dbReference>
<evidence type="ECO:0000256" key="7">
    <source>
        <dbReference type="ARBA" id="ARBA00023004"/>
    </source>
</evidence>